<feature type="transmembrane region" description="Helical" evidence="7">
    <location>
        <begin position="26"/>
        <end position="45"/>
    </location>
</feature>
<keyword evidence="4 7" id="KW-0812">Transmembrane</keyword>
<evidence type="ECO:0000256" key="2">
    <source>
        <dbReference type="ARBA" id="ARBA00006213"/>
    </source>
</evidence>
<dbReference type="Pfam" id="PF16913">
    <property type="entry name" value="PUNUT"/>
    <property type="match status" value="1"/>
</dbReference>
<comment type="similarity">
    <text evidence="2 7">Belongs to the purine permeases (TC 2.A.7.14) family.</text>
</comment>
<dbReference type="GO" id="GO:0016020">
    <property type="term" value="C:membrane"/>
    <property type="evidence" value="ECO:0007669"/>
    <property type="project" value="UniProtKB-SubCell"/>
</dbReference>
<evidence type="ECO:0000256" key="6">
    <source>
        <dbReference type="ARBA" id="ARBA00023136"/>
    </source>
</evidence>
<name>A0AA38WRX2_9ASTR</name>
<evidence type="ECO:0000256" key="1">
    <source>
        <dbReference type="ARBA" id="ARBA00004141"/>
    </source>
</evidence>
<comment type="caution">
    <text evidence="8">The sequence shown here is derived from an EMBL/GenBank/DDBJ whole genome shotgun (WGS) entry which is preliminary data.</text>
</comment>
<dbReference type="GO" id="GO:0005345">
    <property type="term" value="F:purine nucleobase transmembrane transporter activity"/>
    <property type="evidence" value="ECO:0007669"/>
    <property type="project" value="UniProtKB-UniRule"/>
</dbReference>
<evidence type="ECO:0000313" key="9">
    <source>
        <dbReference type="Proteomes" id="UP001172457"/>
    </source>
</evidence>
<keyword evidence="6 7" id="KW-0472">Membrane</keyword>
<evidence type="ECO:0000256" key="4">
    <source>
        <dbReference type="ARBA" id="ARBA00022692"/>
    </source>
</evidence>
<accession>A0AA38WRX2</accession>
<reference evidence="8" key="1">
    <citation type="submission" date="2023-03" db="EMBL/GenBank/DDBJ databases">
        <title>Chromosome-scale reference genome and RAD-based genetic map of yellow starthistle (Centaurea solstitialis) reveal putative structural variation and QTLs associated with invader traits.</title>
        <authorList>
            <person name="Reatini B."/>
            <person name="Cang F.A."/>
            <person name="Jiang Q."/>
            <person name="Mckibben M.T.W."/>
            <person name="Barker M.S."/>
            <person name="Rieseberg L.H."/>
            <person name="Dlugosch K.M."/>
        </authorList>
    </citation>
    <scope>NUCLEOTIDE SEQUENCE</scope>
    <source>
        <strain evidence="8">CAN-66</strain>
        <tissue evidence="8">Leaf</tissue>
    </source>
</reference>
<gene>
    <name evidence="8" type="ORF">OSB04_006254</name>
</gene>
<dbReference type="SUPFAM" id="SSF103481">
    <property type="entry name" value="Multidrug resistance efflux transporter EmrE"/>
    <property type="match status" value="1"/>
</dbReference>
<feature type="transmembrane region" description="Helical" evidence="7">
    <location>
        <begin position="57"/>
        <end position="81"/>
    </location>
</feature>
<evidence type="ECO:0000313" key="8">
    <source>
        <dbReference type="EMBL" id="KAJ9561094.1"/>
    </source>
</evidence>
<feature type="transmembrane region" description="Helical" evidence="7">
    <location>
        <begin position="124"/>
        <end position="148"/>
    </location>
</feature>
<feature type="transmembrane region" description="Helical" evidence="7">
    <location>
        <begin position="192"/>
        <end position="212"/>
    </location>
</feature>
<evidence type="ECO:0000256" key="5">
    <source>
        <dbReference type="ARBA" id="ARBA00022989"/>
    </source>
</evidence>
<protein>
    <recommendedName>
        <fullName evidence="7">Probable purine permease</fullName>
    </recommendedName>
</protein>
<keyword evidence="5 7" id="KW-1133">Transmembrane helix</keyword>
<dbReference type="Proteomes" id="UP001172457">
    <property type="component" value="Chromosome 2"/>
</dbReference>
<dbReference type="PANTHER" id="PTHR31376">
    <property type="entry name" value="OS09G0467300 PROTEIN-RELATED"/>
    <property type="match status" value="1"/>
</dbReference>
<organism evidence="8 9">
    <name type="scientific">Centaurea solstitialis</name>
    <name type="common">yellow star-thistle</name>
    <dbReference type="NCBI Taxonomy" id="347529"/>
    <lineage>
        <taxon>Eukaryota</taxon>
        <taxon>Viridiplantae</taxon>
        <taxon>Streptophyta</taxon>
        <taxon>Embryophyta</taxon>
        <taxon>Tracheophyta</taxon>
        <taxon>Spermatophyta</taxon>
        <taxon>Magnoliopsida</taxon>
        <taxon>eudicotyledons</taxon>
        <taxon>Gunneridae</taxon>
        <taxon>Pentapetalae</taxon>
        <taxon>asterids</taxon>
        <taxon>campanulids</taxon>
        <taxon>Asterales</taxon>
        <taxon>Asteraceae</taxon>
        <taxon>Carduoideae</taxon>
        <taxon>Cardueae</taxon>
        <taxon>Centaureinae</taxon>
        <taxon>Centaurea</taxon>
    </lineage>
</organism>
<evidence type="ECO:0000256" key="3">
    <source>
        <dbReference type="ARBA" id="ARBA00022448"/>
    </source>
</evidence>
<feature type="transmembrane region" description="Helical" evidence="7">
    <location>
        <begin position="321"/>
        <end position="340"/>
    </location>
</feature>
<feature type="transmembrane region" description="Helical" evidence="7">
    <location>
        <begin position="294"/>
        <end position="315"/>
    </location>
</feature>
<dbReference type="GO" id="GO:0015211">
    <property type="term" value="F:purine nucleoside transmembrane transporter activity"/>
    <property type="evidence" value="ECO:0007669"/>
    <property type="project" value="UniProtKB-UniRule"/>
</dbReference>
<feature type="transmembrane region" description="Helical" evidence="7">
    <location>
        <begin position="93"/>
        <end position="112"/>
    </location>
</feature>
<dbReference type="EMBL" id="JARYMX010000002">
    <property type="protein sequence ID" value="KAJ9561094.1"/>
    <property type="molecule type" value="Genomic_DNA"/>
</dbReference>
<feature type="transmembrane region" description="Helical" evidence="7">
    <location>
        <begin position="265"/>
        <end position="287"/>
    </location>
</feature>
<dbReference type="InterPro" id="IPR030182">
    <property type="entry name" value="PUP_plant"/>
</dbReference>
<proteinExistence type="inferred from homology"/>
<dbReference type="PANTHER" id="PTHR31376:SF105">
    <property type="entry name" value="PURINE PERMEASE-RELATED"/>
    <property type="match status" value="1"/>
</dbReference>
<keyword evidence="9" id="KW-1185">Reference proteome</keyword>
<dbReference type="InterPro" id="IPR037185">
    <property type="entry name" value="EmrE-like"/>
</dbReference>
<feature type="transmembrane region" description="Helical" evidence="7">
    <location>
        <begin position="155"/>
        <end position="172"/>
    </location>
</feature>
<comment type="subcellular location">
    <subcellularLocation>
        <location evidence="1 7">Membrane</location>
        <topology evidence="1 7">Multi-pass membrane protein</topology>
    </subcellularLocation>
</comment>
<keyword evidence="3 7" id="KW-0813">Transport</keyword>
<evidence type="ECO:0000256" key="7">
    <source>
        <dbReference type="RuleBase" id="RU368015"/>
    </source>
</evidence>
<feature type="transmembrane region" description="Helical" evidence="7">
    <location>
        <begin position="224"/>
        <end position="245"/>
    </location>
</feature>
<sequence length="362" mass="40522">MDTRTASNQQAENNNDNKMNKTTKKALLVLNCMMLAIGNCGGPLVQRLYFIKGGKKIWISSWLLTAGWPFLIIPLIVSFLYKRRTRRNETKLVSMKPNLVFPCAVLGVLTGLDDYLAAYGVSRLPVSTSALIIATQLAFTAGFAFLLVKQKFSAFTINSIFLLSIGAVILGLHSSTDRPEHESRTKYYEGFFMTLGASALYGFILPSIELTFKKAKQPITYSLVMEMQIVMSFFATVFCTIGMLVDRDFKAIPEEASKFELGEETYYVVLMVNALFWQFFFLGAVGVIFCASSLLSGIIIATLLPVTETLAVLFFHERFPVEKGISLTLSLWGFVSYFYGEFRHIKETKRDPEMGSTLANPM</sequence>
<dbReference type="AlphaFoldDB" id="A0AA38WRX2"/>